<dbReference type="GO" id="GO:0015225">
    <property type="term" value="F:biotin transmembrane transporter activity"/>
    <property type="evidence" value="ECO:0007669"/>
    <property type="project" value="UniProtKB-UniRule"/>
</dbReference>
<dbReference type="PANTHER" id="PTHR34295">
    <property type="entry name" value="BIOTIN TRANSPORTER BIOY"/>
    <property type="match status" value="1"/>
</dbReference>
<accession>A0AAU7DNJ9</accession>
<feature type="transmembrane region" description="Helical" evidence="3">
    <location>
        <begin position="49"/>
        <end position="66"/>
    </location>
</feature>
<reference evidence="4" key="1">
    <citation type="submission" date="2023-03" db="EMBL/GenBank/DDBJ databases">
        <title>Edaphobacter sp.</title>
        <authorList>
            <person name="Huber K.J."/>
            <person name="Papendorf J."/>
            <person name="Pilke C."/>
            <person name="Bunk B."/>
            <person name="Sproeer C."/>
            <person name="Pester M."/>
        </authorList>
    </citation>
    <scope>NUCLEOTIDE SEQUENCE</scope>
    <source>
        <strain evidence="4">DSM 110680</strain>
    </source>
</reference>
<proteinExistence type="inferred from homology"/>
<feature type="transmembrane region" description="Helical" evidence="3">
    <location>
        <begin position="131"/>
        <end position="156"/>
    </location>
</feature>
<keyword evidence="3" id="KW-1133">Transmembrane helix</keyword>
<comment type="subcellular location">
    <subcellularLocation>
        <location evidence="2">Cell membrane</location>
        <topology evidence="2">Multi-pass membrane protein</topology>
    </subcellularLocation>
</comment>
<dbReference type="RefSeq" id="WP_348264590.1">
    <property type="nucleotide sequence ID" value="NZ_CP121196.1"/>
</dbReference>
<keyword evidence="3" id="KW-0812">Transmembrane</keyword>
<keyword evidence="2 3" id="KW-0472">Membrane</keyword>
<dbReference type="Pfam" id="PF02632">
    <property type="entry name" value="BioY"/>
    <property type="match status" value="1"/>
</dbReference>
<evidence type="ECO:0000256" key="1">
    <source>
        <dbReference type="ARBA" id="ARBA00010692"/>
    </source>
</evidence>
<feature type="transmembrane region" description="Helical" evidence="3">
    <location>
        <begin position="21"/>
        <end position="43"/>
    </location>
</feature>
<evidence type="ECO:0000256" key="2">
    <source>
        <dbReference type="PIRNR" id="PIRNR016661"/>
    </source>
</evidence>
<dbReference type="Gene3D" id="1.10.1760.20">
    <property type="match status" value="1"/>
</dbReference>
<dbReference type="AlphaFoldDB" id="A0AAU7DNJ9"/>
<feature type="transmembrane region" description="Helical" evidence="3">
    <location>
        <begin position="78"/>
        <end position="100"/>
    </location>
</feature>
<organism evidence="4">
    <name type="scientific">Telmatobacter sp. DSM 110680</name>
    <dbReference type="NCBI Taxonomy" id="3036704"/>
    <lineage>
        <taxon>Bacteria</taxon>
        <taxon>Pseudomonadati</taxon>
        <taxon>Acidobacteriota</taxon>
        <taxon>Terriglobia</taxon>
        <taxon>Terriglobales</taxon>
        <taxon>Acidobacteriaceae</taxon>
        <taxon>Telmatobacter</taxon>
    </lineage>
</organism>
<feature type="transmembrane region" description="Helical" evidence="3">
    <location>
        <begin position="168"/>
        <end position="192"/>
    </location>
</feature>
<name>A0AAU7DNJ9_9BACT</name>
<evidence type="ECO:0000256" key="3">
    <source>
        <dbReference type="SAM" id="Phobius"/>
    </source>
</evidence>
<feature type="transmembrane region" description="Helical" evidence="3">
    <location>
        <begin position="106"/>
        <end position="124"/>
    </location>
</feature>
<protein>
    <recommendedName>
        <fullName evidence="2">Biotin transporter</fullName>
    </recommendedName>
</protein>
<gene>
    <name evidence="4" type="ORF">P8935_08655</name>
</gene>
<comment type="similarity">
    <text evidence="1 2">Belongs to the BioY family.</text>
</comment>
<dbReference type="EMBL" id="CP121196">
    <property type="protein sequence ID" value="XBH19373.1"/>
    <property type="molecule type" value="Genomic_DNA"/>
</dbReference>
<keyword evidence="2" id="KW-1003">Cell membrane</keyword>
<dbReference type="InterPro" id="IPR003784">
    <property type="entry name" value="BioY"/>
</dbReference>
<dbReference type="GO" id="GO:0005886">
    <property type="term" value="C:plasma membrane"/>
    <property type="evidence" value="ECO:0007669"/>
    <property type="project" value="UniProtKB-SubCell"/>
</dbReference>
<dbReference type="PANTHER" id="PTHR34295:SF1">
    <property type="entry name" value="BIOTIN TRANSPORTER BIOY"/>
    <property type="match status" value="1"/>
</dbReference>
<keyword evidence="2" id="KW-0813">Transport</keyword>
<sequence length="202" mass="20583">MENRLSNPLTSEIANSAVSQGLRTGAVILGGSALVAVSSHIALPLGFTPVPLTLQPFAVLLLGLLLTPRLAAATLGAYLFEGALGLPVFAPGLVFGAGIAHLLGPTGGYLMAYPAAATLIASLWRRSGRGFSAALASAAVGNVLILLSGFAWLMVWTHGAGSLTSVKTAFVMTVLPFLPGDALKVVAAAAVAKGFERVRRHS</sequence>
<evidence type="ECO:0000313" key="4">
    <source>
        <dbReference type="EMBL" id="XBH19373.1"/>
    </source>
</evidence>
<dbReference type="PIRSF" id="PIRSF016661">
    <property type="entry name" value="BioY"/>
    <property type="match status" value="1"/>
</dbReference>